<dbReference type="PANTHER" id="PTHR10956">
    <property type="entry name" value="60S RIBOSOMAL PROTEIN L31"/>
    <property type="match status" value="1"/>
</dbReference>
<dbReference type="STRING" id="646526.A0A1W0E510"/>
<dbReference type="AlphaFoldDB" id="A0A1W0E510"/>
<proteinExistence type="inferred from homology"/>
<dbReference type="InterPro" id="IPR023621">
    <property type="entry name" value="Ribosomal_eL31_dom_sf"/>
</dbReference>
<sequence length="113" mass="13086">MAEEVVQNKVTEITINTRKLSVKCKSHRKASGAVKNLKRFIQKQWNTDLPVYISTDLNKKIWEKGNFRAVGKIRIRVEKGKCLKNPELDCLKVILVEVSSFRNLKDQVVMDEE</sequence>
<comment type="caution">
    <text evidence="4">The sequence shown here is derived from an EMBL/GenBank/DDBJ whole genome shotgun (WGS) entry which is preliminary data.</text>
</comment>
<dbReference type="PANTHER" id="PTHR10956:SF0">
    <property type="entry name" value="60S RIBOSOMAL PROTEIN L31"/>
    <property type="match status" value="1"/>
</dbReference>
<evidence type="ECO:0000256" key="3">
    <source>
        <dbReference type="ARBA" id="ARBA00023274"/>
    </source>
</evidence>
<dbReference type="Pfam" id="PF01198">
    <property type="entry name" value="Ribosomal_L31e"/>
    <property type="match status" value="1"/>
</dbReference>
<evidence type="ECO:0000313" key="4">
    <source>
        <dbReference type="EMBL" id="OQS54313.1"/>
    </source>
</evidence>
<comment type="similarity">
    <text evidence="1">Belongs to the eukaryotic ribosomal protein eL31 family.</text>
</comment>
<dbReference type="GO" id="GO:0002181">
    <property type="term" value="P:cytoplasmic translation"/>
    <property type="evidence" value="ECO:0007669"/>
    <property type="project" value="TreeGrafter"/>
</dbReference>
<dbReference type="Gene3D" id="3.10.440.10">
    <property type="match status" value="1"/>
</dbReference>
<dbReference type="GO" id="GO:0003735">
    <property type="term" value="F:structural constituent of ribosome"/>
    <property type="evidence" value="ECO:0007669"/>
    <property type="project" value="InterPro"/>
</dbReference>
<dbReference type="Proteomes" id="UP000192758">
    <property type="component" value="Unassembled WGS sequence"/>
</dbReference>
<protein>
    <submittedName>
        <fullName evidence="4">RPL31</fullName>
    </submittedName>
</protein>
<reference evidence="4 5" key="1">
    <citation type="journal article" date="2017" name="Environ. Microbiol.">
        <title>Decay of the glycolytic pathway and adaptation to intranuclear parasitism within Enterocytozoonidae microsporidia.</title>
        <authorList>
            <person name="Wiredu Boakye D."/>
            <person name="Jaroenlak P."/>
            <person name="Prachumwat A."/>
            <person name="Williams T.A."/>
            <person name="Bateman K.S."/>
            <person name="Itsathitphaisarn O."/>
            <person name="Sritunyalucksana K."/>
            <person name="Paszkiewicz K.H."/>
            <person name="Moore K.A."/>
            <person name="Stentiford G.D."/>
            <person name="Williams B.A."/>
        </authorList>
    </citation>
    <scope>NUCLEOTIDE SEQUENCE [LARGE SCALE GENOMIC DNA]</scope>
    <source>
        <strain evidence="4 5">TH1</strain>
    </source>
</reference>
<dbReference type="SUPFAM" id="SSF54575">
    <property type="entry name" value="Ribosomal protein L31e"/>
    <property type="match status" value="1"/>
</dbReference>
<dbReference type="SMART" id="SM01380">
    <property type="entry name" value="Ribosomal_L31e"/>
    <property type="match status" value="1"/>
</dbReference>
<organism evidence="4 5">
    <name type="scientific">Ecytonucleospora hepatopenaei</name>
    <dbReference type="NCBI Taxonomy" id="646526"/>
    <lineage>
        <taxon>Eukaryota</taxon>
        <taxon>Fungi</taxon>
        <taxon>Fungi incertae sedis</taxon>
        <taxon>Microsporidia</taxon>
        <taxon>Enterocytozoonidae</taxon>
        <taxon>Ecytonucleospora</taxon>
    </lineage>
</organism>
<keyword evidence="3" id="KW-0687">Ribonucleoprotein</keyword>
<evidence type="ECO:0000313" key="5">
    <source>
        <dbReference type="Proteomes" id="UP000192758"/>
    </source>
</evidence>
<gene>
    <name evidence="4" type="primary">RPL31</name>
    <name evidence="4" type="ORF">EHP00_1019</name>
</gene>
<dbReference type="InterPro" id="IPR000054">
    <property type="entry name" value="Ribosomal_eL31"/>
</dbReference>
<accession>A0A1W0E510</accession>
<name>A0A1W0E510_9MICR</name>
<keyword evidence="2" id="KW-0689">Ribosomal protein</keyword>
<evidence type="ECO:0000256" key="1">
    <source>
        <dbReference type="ARBA" id="ARBA00010808"/>
    </source>
</evidence>
<dbReference type="OrthoDB" id="9739313at2759"/>
<keyword evidence="5" id="KW-1185">Reference proteome</keyword>
<evidence type="ECO:0000256" key="2">
    <source>
        <dbReference type="ARBA" id="ARBA00022980"/>
    </source>
</evidence>
<dbReference type="VEuPathDB" id="MicrosporidiaDB:EHP00_1019"/>
<dbReference type="GO" id="GO:0022625">
    <property type="term" value="C:cytosolic large ribosomal subunit"/>
    <property type="evidence" value="ECO:0007669"/>
    <property type="project" value="TreeGrafter"/>
</dbReference>
<dbReference type="EMBL" id="MNPJ01000020">
    <property type="protein sequence ID" value="OQS54313.1"/>
    <property type="molecule type" value="Genomic_DNA"/>
</dbReference>